<evidence type="ECO:0000256" key="4">
    <source>
        <dbReference type="ARBA" id="ARBA00022692"/>
    </source>
</evidence>
<evidence type="ECO:0000313" key="9">
    <source>
        <dbReference type="EMBL" id="KAL3869537.1"/>
    </source>
</evidence>
<comment type="subcellular location">
    <subcellularLocation>
        <location evidence="1">Mitochondrion inner membrane</location>
        <topology evidence="1">Single-pass membrane protein</topology>
    </subcellularLocation>
</comment>
<sequence length="85" mass="9664">MASRVAKPQLRGLLSSQIKKDFLQAVAFTTVACLSWRYLVQVPRINRVQNYNKTMDVKADFERKVRAGVFQCVSPDGKIKAAKDY</sequence>
<evidence type="ECO:0000256" key="7">
    <source>
        <dbReference type="ARBA" id="ARBA00023128"/>
    </source>
</evidence>
<organism evidence="9 10">
    <name type="scientific">Sinanodonta woodiana</name>
    <name type="common">Chinese pond mussel</name>
    <name type="synonym">Anodonta woodiana</name>
    <dbReference type="NCBI Taxonomy" id="1069815"/>
    <lineage>
        <taxon>Eukaryota</taxon>
        <taxon>Metazoa</taxon>
        <taxon>Spiralia</taxon>
        <taxon>Lophotrochozoa</taxon>
        <taxon>Mollusca</taxon>
        <taxon>Bivalvia</taxon>
        <taxon>Autobranchia</taxon>
        <taxon>Heteroconchia</taxon>
        <taxon>Palaeoheterodonta</taxon>
        <taxon>Unionida</taxon>
        <taxon>Unionoidea</taxon>
        <taxon>Unionidae</taxon>
        <taxon>Unioninae</taxon>
        <taxon>Sinanodonta</taxon>
    </lineage>
</organism>
<proteinExistence type="inferred from homology"/>
<dbReference type="Pfam" id="PF02937">
    <property type="entry name" value="COX6C"/>
    <property type="match status" value="1"/>
</dbReference>
<reference evidence="9 10" key="1">
    <citation type="submission" date="2024-11" db="EMBL/GenBank/DDBJ databases">
        <title>Chromosome-level genome assembly of the freshwater bivalve Anodonta woodiana.</title>
        <authorList>
            <person name="Chen X."/>
        </authorList>
    </citation>
    <scope>NUCLEOTIDE SEQUENCE [LARGE SCALE GENOMIC DNA]</scope>
    <source>
        <strain evidence="9">MN2024</strain>
        <tissue evidence="9">Gills</tissue>
    </source>
</reference>
<keyword evidence="10" id="KW-1185">Reference proteome</keyword>
<comment type="pathway">
    <text evidence="2">Energy metabolism; oxidative phosphorylation.</text>
</comment>
<dbReference type="InterPro" id="IPR034884">
    <property type="entry name" value="Cytochrome_c_oxidase_VIc/VIIs"/>
</dbReference>
<evidence type="ECO:0000313" key="10">
    <source>
        <dbReference type="Proteomes" id="UP001634394"/>
    </source>
</evidence>
<dbReference type="InterPro" id="IPR037169">
    <property type="entry name" value="Cytochrome_c_oxidase_VIc_sf"/>
</dbReference>
<name>A0ABD3W6K9_SINWO</name>
<dbReference type="PANTHER" id="PTHR48416">
    <property type="entry name" value="CYTOCHROME C OXIDASE SUBUNIT 6C"/>
    <property type="match status" value="1"/>
</dbReference>
<keyword evidence="6" id="KW-1133">Transmembrane helix</keyword>
<dbReference type="PANTHER" id="PTHR48416:SF1">
    <property type="entry name" value="CYTOCHROME C OXIDASE SUBUNIT 6C"/>
    <property type="match status" value="1"/>
</dbReference>
<keyword evidence="8" id="KW-0472">Membrane</keyword>
<keyword evidence="7" id="KW-0496">Mitochondrion</keyword>
<evidence type="ECO:0000256" key="5">
    <source>
        <dbReference type="ARBA" id="ARBA00022792"/>
    </source>
</evidence>
<dbReference type="EMBL" id="JBJQND010000008">
    <property type="protein sequence ID" value="KAL3869537.1"/>
    <property type="molecule type" value="Genomic_DNA"/>
</dbReference>
<protein>
    <submittedName>
        <fullName evidence="9">Uncharacterized protein</fullName>
    </submittedName>
</protein>
<evidence type="ECO:0000256" key="1">
    <source>
        <dbReference type="ARBA" id="ARBA00004434"/>
    </source>
</evidence>
<dbReference type="Proteomes" id="UP001634394">
    <property type="component" value="Unassembled WGS sequence"/>
</dbReference>
<dbReference type="PROSITE" id="PS51257">
    <property type="entry name" value="PROKAR_LIPOPROTEIN"/>
    <property type="match status" value="1"/>
</dbReference>
<dbReference type="AlphaFoldDB" id="A0ABD3W6K9"/>
<comment type="similarity">
    <text evidence="3">Belongs to the cytochrome c oxidase subunit 6c family.</text>
</comment>
<dbReference type="InterPro" id="IPR051389">
    <property type="entry name" value="Cytochrome_c_oxidase_VIc"/>
</dbReference>
<dbReference type="Gene3D" id="4.10.93.10">
    <property type="entry name" value="Mitochondrial cytochrome c oxidase subunit VIc/VIIs"/>
    <property type="match status" value="1"/>
</dbReference>
<dbReference type="SUPFAM" id="SSF81415">
    <property type="entry name" value="Mitochondrial cytochrome c oxidase subunit VIc"/>
    <property type="match status" value="1"/>
</dbReference>
<gene>
    <name evidence="9" type="ORF">ACJMK2_042205</name>
</gene>
<evidence type="ECO:0000256" key="8">
    <source>
        <dbReference type="ARBA" id="ARBA00023136"/>
    </source>
</evidence>
<dbReference type="GO" id="GO:0005743">
    <property type="term" value="C:mitochondrial inner membrane"/>
    <property type="evidence" value="ECO:0007669"/>
    <property type="project" value="UniProtKB-SubCell"/>
</dbReference>
<evidence type="ECO:0000256" key="2">
    <source>
        <dbReference type="ARBA" id="ARBA00004673"/>
    </source>
</evidence>
<accession>A0ABD3W6K9</accession>
<comment type="caution">
    <text evidence="9">The sequence shown here is derived from an EMBL/GenBank/DDBJ whole genome shotgun (WGS) entry which is preliminary data.</text>
</comment>
<keyword evidence="4" id="KW-0812">Transmembrane</keyword>
<evidence type="ECO:0000256" key="3">
    <source>
        <dbReference type="ARBA" id="ARBA00007204"/>
    </source>
</evidence>
<evidence type="ECO:0000256" key="6">
    <source>
        <dbReference type="ARBA" id="ARBA00022989"/>
    </source>
</evidence>
<keyword evidence="5" id="KW-0999">Mitochondrion inner membrane</keyword>